<accession>A0A103XGU6</accession>
<dbReference type="AlphaFoldDB" id="A0A103XGU6"/>
<dbReference type="Gramene" id="KVH90437">
    <property type="protein sequence ID" value="KVH90437"/>
    <property type="gene ID" value="Ccrd_007580"/>
</dbReference>
<evidence type="ECO:0000313" key="3">
    <source>
        <dbReference type="Proteomes" id="UP000243975"/>
    </source>
</evidence>
<protein>
    <submittedName>
        <fullName evidence="2">Uncharacterized protein</fullName>
    </submittedName>
</protein>
<proteinExistence type="predicted"/>
<sequence length="144" mass="15504">MSLSPIVSGTGLAEHKVIRAKDLTIGTRSDTVHGPRLKIHKNSTRNIAATGGLIEINVDTFKLEISSGSIIPSGLINAMLITDNFPELCTDLVAALASLDVQDFSHVVGYIRKEGAGRSRNGGSEDWFDGGRKLRWGQSQPHKP</sequence>
<evidence type="ECO:0000256" key="1">
    <source>
        <dbReference type="SAM" id="MobiDB-lite"/>
    </source>
</evidence>
<gene>
    <name evidence="2" type="ORF">Ccrd_007580</name>
</gene>
<comment type="caution">
    <text evidence="2">The sequence shown here is derived from an EMBL/GenBank/DDBJ whole genome shotgun (WGS) entry which is preliminary data.</text>
</comment>
<feature type="region of interest" description="Disordered" evidence="1">
    <location>
        <begin position="115"/>
        <end position="144"/>
    </location>
</feature>
<name>A0A103XGU6_CYNCS</name>
<evidence type="ECO:0000313" key="2">
    <source>
        <dbReference type="EMBL" id="KVH90437.1"/>
    </source>
</evidence>
<organism evidence="2 3">
    <name type="scientific">Cynara cardunculus var. scolymus</name>
    <name type="common">Globe artichoke</name>
    <name type="synonym">Cynara scolymus</name>
    <dbReference type="NCBI Taxonomy" id="59895"/>
    <lineage>
        <taxon>Eukaryota</taxon>
        <taxon>Viridiplantae</taxon>
        <taxon>Streptophyta</taxon>
        <taxon>Embryophyta</taxon>
        <taxon>Tracheophyta</taxon>
        <taxon>Spermatophyta</taxon>
        <taxon>Magnoliopsida</taxon>
        <taxon>eudicotyledons</taxon>
        <taxon>Gunneridae</taxon>
        <taxon>Pentapetalae</taxon>
        <taxon>asterids</taxon>
        <taxon>campanulids</taxon>
        <taxon>Asterales</taxon>
        <taxon>Asteraceae</taxon>
        <taxon>Carduoideae</taxon>
        <taxon>Cardueae</taxon>
        <taxon>Carduinae</taxon>
        <taxon>Cynara</taxon>
    </lineage>
</organism>
<dbReference type="Proteomes" id="UP000243975">
    <property type="component" value="Unassembled WGS sequence"/>
</dbReference>
<keyword evidence="3" id="KW-1185">Reference proteome</keyword>
<dbReference type="EMBL" id="LEKV01005103">
    <property type="protein sequence ID" value="KVH90437.1"/>
    <property type="molecule type" value="Genomic_DNA"/>
</dbReference>
<reference evidence="2 3" key="1">
    <citation type="journal article" date="2016" name="Sci. Rep.">
        <title>The genome sequence of the outbreeding globe artichoke constructed de novo incorporating a phase-aware low-pass sequencing strategy of F1 progeny.</title>
        <authorList>
            <person name="Scaglione D."/>
            <person name="Reyes-Chin-Wo S."/>
            <person name="Acquadro A."/>
            <person name="Froenicke L."/>
            <person name="Portis E."/>
            <person name="Beitel C."/>
            <person name="Tirone M."/>
            <person name="Mauro R."/>
            <person name="Lo Monaco A."/>
            <person name="Mauromicale G."/>
            <person name="Faccioli P."/>
            <person name="Cattivelli L."/>
            <person name="Rieseberg L."/>
            <person name="Michelmore R."/>
            <person name="Lanteri S."/>
        </authorList>
    </citation>
    <scope>NUCLEOTIDE SEQUENCE [LARGE SCALE GENOMIC DNA]</scope>
    <source>
        <strain evidence="2">2C</strain>
    </source>
</reference>